<gene>
    <name evidence="1" type="ORF">L6164_021790</name>
</gene>
<organism evidence="1 2">
    <name type="scientific">Bauhinia variegata</name>
    <name type="common">Purple orchid tree</name>
    <name type="synonym">Phanera variegata</name>
    <dbReference type="NCBI Taxonomy" id="167791"/>
    <lineage>
        <taxon>Eukaryota</taxon>
        <taxon>Viridiplantae</taxon>
        <taxon>Streptophyta</taxon>
        <taxon>Embryophyta</taxon>
        <taxon>Tracheophyta</taxon>
        <taxon>Spermatophyta</taxon>
        <taxon>Magnoliopsida</taxon>
        <taxon>eudicotyledons</taxon>
        <taxon>Gunneridae</taxon>
        <taxon>Pentapetalae</taxon>
        <taxon>rosids</taxon>
        <taxon>fabids</taxon>
        <taxon>Fabales</taxon>
        <taxon>Fabaceae</taxon>
        <taxon>Cercidoideae</taxon>
        <taxon>Cercideae</taxon>
        <taxon>Bauhiniinae</taxon>
        <taxon>Bauhinia</taxon>
    </lineage>
</organism>
<accession>A0ACB9MEL3</accession>
<dbReference type="EMBL" id="CM039434">
    <property type="protein sequence ID" value="KAI4322067.1"/>
    <property type="molecule type" value="Genomic_DNA"/>
</dbReference>
<keyword evidence="2" id="KW-1185">Reference proteome</keyword>
<reference evidence="1 2" key="1">
    <citation type="journal article" date="2022" name="DNA Res.">
        <title>Chromosomal-level genome assembly of the orchid tree Bauhinia variegata (Leguminosae; Cercidoideae) supports the allotetraploid origin hypothesis of Bauhinia.</title>
        <authorList>
            <person name="Zhong Y."/>
            <person name="Chen Y."/>
            <person name="Zheng D."/>
            <person name="Pang J."/>
            <person name="Liu Y."/>
            <person name="Luo S."/>
            <person name="Meng S."/>
            <person name="Qian L."/>
            <person name="Wei D."/>
            <person name="Dai S."/>
            <person name="Zhou R."/>
        </authorList>
    </citation>
    <scope>NUCLEOTIDE SEQUENCE [LARGE SCALE GENOMIC DNA]</scope>
    <source>
        <strain evidence="1">BV-YZ2020</strain>
    </source>
</reference>
<evidence type="ECO:0000313" key="2">
    <source>
        <dbReference type="Proteomes" id="UP000828941"/>
    </source>
</evidence>
<comment type="caution">
    <text evidence="1">The sequence shown here is derived from an EMBL/GenBank/DDBJ whole genome shotgun (WGS) entry which is preliminary data.</text>
</comment>
<dbReference type="Proteomes" id="UP000828941">
    <property type="component" value="Chromosome 9"/>
</dbReference>
<sequence>MDEQVEVESEVKRIFSFIQSYPPNSRKPLTVSLPFTLKAGVMGHRLPFVANHRIWHHNGNGHRRSTIAIAEVHLALSALATASAVLSLYLPPFSFPSTDTSPTHSGTVAPVFIACSKMSLAPSLSYLLSHRTLKYAPNANNNTNKRN</sequence>
<evidence type="ECO:0000313" key="1">
    <source>
        <dbReference type="EMBL" id="KAI4322067.1"/>
    </source>
</evidence>
<proteinExistence type="predicted"/>
<name>A0ACB9MEL3_BAUVA</name>
<protein>
    <submittedName>
        <fullName evidence="1">Uncharacterized protein</fullName>
    </submittedName>
</protein>